<dbReference type="NCBIfam" id="TIGR00227">
    <property type="entry name" value="ribD_Cterm"/>
    <property type="match status" value="1"/>
</dbReference>
<comment type="similarity">
    <text evidence="5 14">In the C-terminal section; belongs to the HTP reductase family.</text>
</comment>
<dbReference type="CDD" id="cd01284">
    <property type="entry name" value="Riboflavin_deaminase-reductase"/>
    <property type="match status" value="1"/>
</dbReference>
<dbReference type="Pfam" id="PF01872">
    <property type="entry name" value="RibD_C"/>
    <property type="match status" value="1"/>
</dbReference>
<comment type="cofactor">
    <cofactor evidence="14">
        <name>Zn(2+)</name>
        <dbReference type="ChEBI" id="CHEBI:29105"/>
    </cofactor>
    <text evidence="14">Binds 1 zinc ion.</text>
</comment>
<feature type="domain" description="CMP/dCMP-type deaminase" evidence="15">
    <location>
        <begin position="3"/>
        <end position="125"/>
    </location>
</feature>
<accession>A0ABV1BYI5</accession>
<dbReference type="GO" id="GO:0008703">
    <property type="term" value="F:5-amino-6-(5-phosphoribosylamino)uracil reductase activity"/>
    <property type="evidence" value="ECO:0007669"/>
    <property type="project" value="UniProtKB-EC"/>
</dbReference>
<evidence type="ECO:0000256" key="7">
    <source>
        <dbReference type="ARBA" id="ARBA00022723"/>
    </source>
</evidence>
<keyword evidence="7 14" id="KW-0479">Metal-binding</keyword>
<dbReference type="EC" id="3.5.4.26" evidence="14"/>
<evidence type="ECO:0000256" key="3">
    <source>
        <dbReference type="ARBA" id="ARBA00004910"/>
    </source>
</evidence>
<dbReference type="PROSITE" id="PS00903">
    <property type="entry name" value="CYT_DCMP_DEAMINASES_1"/>
    <property type="match status" value="1"/>
</dbReference>
<dbReference type="SUPFAM" id="SSF53597">
    <property type="entry name" value="Dihydrofolate reductase-like"/>
    <property type="match status" value="1"/>
</dbReference>
<comment type="catalytic activity">
    <reaction evidence="13 14">
        <text>2,5-diamino-6-hydroxy-4-(5-phosphoribosylamino)-pyrimidine + H2O + H(+) = 5-amino-6-(5-phospho-D-ribosylamino)uracil + NH4(+)</text>
        <dbReference type="Rhea" id="RHEA:21868"/>
        <dbReference type="ChEBI" id="CHEBI:15377"/>
        <dbReference type="ChEBI" id="CHEBI:15378"/>
        <dbReference type="ChEBI" id="CHEBI:28938"/>
        <dbReference type="ChEBI" id="CHEBI:58453"/>
        <dbReference type="ChEBI" id="CHEBI:58614"/>
        <dbReference type="EC" id="3.5.4.26"/>
    </reaction>
</comment>
<evidence type="ECO:0000256" key="11">
    <source>
        <dbReference type="ARBA" id="ARBA00023268"/>
    </source>
</evidence>
<dbReference type="EC" id="1.1.1.193" evidence="14"/>
<dbReference type="PANTHER" id="PTHR38011">
    <property type="entry name" value="DIHYDROFOLATE REDUCTASE FAMILY PROTEIN (AFU_ORTHOLOGUE AFUA_8G06820)"/>
    <property type="match status" value="1"/>
</dbReference>
<organism evidence="16 17">
    <name type="scientific">[Lactobacillus] rogosae</name>
    <dbReference type="NCBI Taxonomy" id="706562"/>
    <lineage>
        <taxon>Bacteria</taxon>
        <taxon>Bacillati</taxon>
        <taxon>Bacillota</taxon>
        <taxon>Clostridia</taxon>
        <taxon>Lachnospirales</taxon>
        <taxon>Lachnospiraceae</taxon>
        <taxon>Lachnospira</taxon>
    </lineage>
</organism>
<evidence type="ECO:0000256" key="4">
    <source>
        <dbReference type="ARBA" id="ARBA00005259"/>
    </source>
</evidence>
<comment type="pathway">
    <text evidence="2 14">Cofactor biosynthesis; riboflavin biosynthesis; 5-amino-6-(D-ribitylamino)uracil from GTP: step 2/4.</text>
</comment>
<dbReference type="PIRSF" id="PIRSF006769">
    <property type="entry name" value="RibD"/>
    <property type="match status" value="1"/>
</dbReference>
<evidence type="ECO:0000313" key="16">
    <source>
        <dbReference type="EMBL" id="MEQ2379939.1"/>
    </source>
</evidence>
<protein>
    <recommendedName>
        <fullName evidence="14">Riboflavin biosynthesis protein RibD</fullName>
    </recommendedName>
    <domain>
        <recommendedName>
            <fullName evidence="14">Diaminohydroxyphosphoribosylaminopyrimidine deaminase</fullName>
            <shortName evidence="14">DRAP deaminase</shortName>
            <ecNumber evidence="14">3.5.4.26</ecNumber>
        </recommendedName>
        <alternativeName>
            <fullName evidence="14">Riboflavin-specific deaminase</fullName>
        </alternativeName>
    </domain>
    <domain>
        <recommendedName>
            <fullName evidence="14">5-amino-6-(5-phosphoribosylamino)uracil reductase</fullName>
            <ecNumber evidence="14">1.1.1.193</ecNumber>
        </recommendedName>
        <alternativeName>
            <fullName evidence="14">HTP reductase</fullName>
        </alternativeName>
    </domain>
</protein>
<keyword evidence="9 14" id="KW-0521">NADP</keyword>
<keyword evidence="14 16" id="KW-0378">Hydrolase</keyword>
<comment type="function">
    <text evidence="1 14">Converts 2,5-diamino-6-(ribosylamino)-4(3h)-pyrimidinone 5'-phosphate into 5-amino-6-(ribosylamino)-2,4(1h,3h)-pyrimidinedione 5'-phosphate.</text>
</comment>
<evidence type="ECO:0000256" key="1">
    <source>
        <dbReference type="ARBA" id="ARBA00002151"/>
    </source>
</evidence>
<keyword evidence="8 14" id="KW-0862">Zinc</keyword>
<dbReference type="PROSITE" id="PS51747">
    <property type="entry name" value="CYT_DCMP_DEAMINASES_2"/>
    <property type="match status" value="1"/>
</dbReference>
<keyword evidence="11" id="KW-0511">Multifunctional enzyme</keyword>
<evidence type="ECO:0000259" key="15">
    <source>
        <dbReference type="PROSITE" id="PS51747"/>
    </source>
</evidence>
<keyword evidence="6 14" id="KW-0686">Riboflavin biosynthesis</keyword>
<dbReference type="GO" id="GO:0008835">
    <property type="term" value="F:diaminohydroxyphosphoribosylaminopyrimidine deaminase activity"/>
    <property type="evidence" value="ECO:0007669"/>
    <property type="project" value="UniProtKB-EC"/>
</dbReference>
<comment type="catalytic activity">
    <reaction evidence="12 14">
        <text>5-amino-6-(5-phospho-D-ribitylamino)uracil + NADP(+) = 5-amino-6-(5-phospho-D-ribosylamino)uracil + NADPH + H(+)</text>
        <dbReference type="Rhea" id="RHEA:17845"/>
        <dbReference type="ChEBI" id="CHEBI:15378"/>
        <dbReference type="ChEBI" id="CHEBI:57783"/>
        <dbReference type="ChEBI" id="CHEBI:58349"/>
        <dbReference type="ChEBI" id="CHEBI:58421"/>
        <dbReference type="ChEBI" id="CHEBI:58453"/>
        <dbReference type="EC" id="1.1.1.193"/>
    </reaction>
</comment>
<dbReference type="Gene3D" id="3.40.430.10">
    <property type="entry name" value="Dihydrofolate Reductase, subunit A"/>
    <property type="match status" value="1"/>
</dbReference>
<dbReference type="InterPro" id="IPR004794">
    <property type="entry name" value="Eubact_RibD"/>
</dbReference>
<comment type="caution">
    <text evidence="16">The sequence shown here is derived from an EMBL/GenBank/DDBJ whole genome shotgun (WGS) entry which is preliminary data.</text>
</comment>
<comment type="similarity">
    <text evidence="4 14">In the N-terminal section; belongs to the cytidine and deoxycytidylate deaminase family.</text>
</comment>
<dbReference type="InterPro" id="IPR024072">
    <property type="entry name" value="DHFR-like_dom_sf"/>
</dbReference>
<evidence type="ECO:0000256" key="9">
    <source>
        <dbReference type="ARBA" id="ARBA00022857"/>
    </source>
</evidence>
<evidence type="ECO:0000256" key="8">
    <source>
        <dbReference type="ARBA" id="ARBA00022833"/>
    </source>
</evidence>
<dbReference type="SUPFAM" id="SSF53927">
    <property type="entry name" value="Cytidine deaminase-like"/>
    <property type="match status" value="1"/>
</dbReference>
<dbReference type="InterPro" id="IPR011549">
    <property type="entry name" value="RibD_C"/>
</dbReference>
<keyword evidence="10 14" id="KW-0560">Oxidoreductase</keyword>
<dbReference type="InterPro" id="IPR050765">
    <property type="entry name" value="Riboflavin_Biosynth_HTPR"/>
</dbReference>
<evidence type="ECO:0000256" key="5">
    <source>
        <dbReference type="ARBA" id="ARBA00007417"/>
    </source>
</evidence>
<reference evidence="16 17" key="1">
    <citation type="submission" date="2024-03" db="EMBL/GenBank/DDBJ databases">
        <title>Human intestinal bacterial collection.</title>
        <authorList>
            <person name="Pauvert C."/>
            <person name="Hitch T.C.A."/>
            <person name="Clavel T."/>
        </authorList>
    </citation>
    <scope>NUCLEOTIDE SEQUENCE [LARGE SCALE GENOMIC DNA]</scope>
    <source>
        <strain evidence="16 17">CLA-AA-H255</strain>
    </source>
</reference>
<name>A0ABV1BYI5_9FIRM</name>
<evidence type="ECO:0000256" key="12">
    <source>
        <dbReference type="ARBA" id="ARBA00049861"/>
    </source>
</evidence>
<dbReference type="NCBIfam" id="TIGR00326">
    <property type="entry name" value="eubact_ribD"/>
    <property type="match status" value="1"/>
</dbReference>
<dbReference type="InterPro" id="IPR016192">
    <property type="entry name" value="APOBEC/CMP_deaminase_Zn-bd"/>
</dbReference>
<evidence type="ECO:0000313" key="17">
    <source>
        <dbReference type="Proteomes" id="UP001442364"/>
    </source>
</evidence>
<dbReference type="Gene3D" id="3.40.140.10">
    <property type="entry name" value="Cytidine Deaminase, domain 2"/>
    <property type="match status" value="1"/>
</dbReference>
<evidence type="ECO:0000256" key="2">
    <source>
        <dbReference type="ARBA" id="ARBA00004882"/>
    </source>
</evidence>
<evidence type="ECO:0000256" key="10">
    <source>
        <dbReference type="ARBA" id="ARBA00023002"/>
    </source>
</evidence>
<dbReference type="InterPro" id="IPR002125">
    <property type="entry name" value="CMP_dCMP_dom"/>
</dbReference>
<proteinExistence type="inferred from homology"/>
<dbReference type="PANTHER" id="PTHR38011:SF7">
    <property type="entry name" value="2,5-DIAMINO-6-RIBOSYLAMINO-4(3H)-PYRIMIDINONE 5'-PHOSPHATE REDUCTASE"/>
    <property type="match status" value="1"/>
</dbReference>
<dbReference type="InterPro" id="IPR002734">
    <property type="entry name" value="RibDG_C"/>
</dbReference>
<evidence type="ECO:0000256" key="6">
    <source>
        <dbReference type="ARBA" id="ARBA00022619"/>
    </source>
</evidence>
<comment type="pathway">
    <text evidence="3 14">Cofactor biosynthesis; riboflavin biosynthesis; 5-amino-6-(D-ribitylamino)uracil from GTP: step 3/4.</text>
</comment>
<evidence type="ECO:0000256" key="14">
    <source>
        <dbReference type="PIRNR" id="PIRNR006769"/>
    </source>
</evidence>
<sequence>MAMTDEEYMLRAVELAKKGTGWTNPNPLVGAVIVKGGRIIGEGYHKKYGGLHAEREALASANEDVSGATIYVTLEPCCHYGKQPPCVNAIIEAGIKRVVIGSYDPNPLVAGKGVDILREHNITVDDKLVCSEECKSLNYVFFNYIKEKKPYVILKYAQSLDGKIATHTGLSQWITGETARNKVHMDRHRYSAVMVGVETVIKDNPMLTCRSKDIVNINQPARVICDTNLRTPLDCNIVRSAKLYTTYIATSCKDDDKCRKYTEAGCKLIYVNKNDNDNNSHIDIKELIIKLGQLGIDSIVCEGGATLNWSVLASGMVDRIQAYIAPKVLGGVNALSPVGGIGVDTPDKAYELDDYTVTRLGKDILIEGKVRCI</sequence>
<dbReference type="Proteomes" id="UP001442364">
    <property type="component" value="Unassembled WGS sequence"/>
</dbReference>
<keyword evidence="17" id="KW-1185">Reference proteome</keyword>
<gene>
    <name evidence="16" type="primary">ribD</name>
    <name evidence="16" type="ORF">WMO14_08610</name>
</gene>
<dbReference type="EMBL" id="JBBMER010000005">
    <property type="protein sequence ID" value="MEQ2379939.1"/>
    <property type="molecule type" value="Genomic_DNA"/>
</dbReference>
<dbReference type="InterPro" id="IPR016193">
    <property type="entry name" value="Cytidine_deaminase-like"/>
</dbReference>
<dbReference type="Pfam" id="PF00383">
    <property type="entry name" value="dCMP_cyt_deam_1"/>
    <property type="match status" value="1"/>
</dbReference>
<evidence type="ECO:0000256" key="13">
    <source>
        <dbReference type="ARBA" id="ARBA00049886"/>
    </source>
</evidence>